<evidence type="ECO:0000313" key="3">
    <source>
        <dbReference type="EMBL" id="EDO16449.1"/>
    </source>
</evidence>
<feature type="compositionally biased region" description="Basic and acidic residues" evidence="2">
    <location>
        <begin position="411"/>
        <end position="424"/>
    </location>
</feature>
<dbReference type="Pfam" id="PF03357">
    <property type="entry name" value="Snf7"/>
    <property type="match status" value="1"/>
</dbReference>
<evidence type="ECO:0000256" key="1">
    <source>
        <dbReference type="SAM" id="Coils"/>
    </source>
</evidence>
<reference evidence="3 4" key="1">
    <citation type="journal article" date="2007" name="Proc. Natl. Acad. Sci. U.S.A.">
        <title>Independent sorting-out of thousands of duplicated gene pairs in two yeast species descended from a whole-genome duplication.</title>
        <authorList>
            <person name="Scannell D.R."/>
            <person name="Frank A.C."/>
            <person name="Conant G.C."/>
            <person name="Byrne K.P."/>
            <person name="Woolfit M."/>
            <person name="Wolfe K.H."/>
        </authorList>
    </citation>
    <scope>NUCLEOTIDE SEQUENCE [LARGE SCALE GENOMIC DNA]</scope>
    <source>
        <strain evidence="4">ATCC 22028 / DSM 70294 / BCRC 21397 / CBS 2163 / NBRC 10782 / NRRL Y-8283 / UCD 57-17</strain>
    </source>
</reference>
<dbReference type="Proteomes" id="UP000000267">
    <property type="component" value="Unassembled WGS sequence"/>
</dbReference>
<keyword evidence="4" id="KW-1185">Reference proteome</keyword>
<dbReference type="GO" id="GO:0070550">
    <property type="term" value="P:rDNA chromatin condensation"/>
    <property type="evidence" value="ECO:0007669"/>
    <property type="project" value="EnsemblFungi"/>
</dbReference>
<sequence>MGLPKSRLASLYKDFTPLKELNPDGYVANINTWVKYLHENYLSDTRNVVLHIGTQFLQCLSDASHGTPSSIDLVIDKLVEDGVLIPYNEFTSGSIGLGVSTSMFSWLTNRFGMSSRFTSRKSNNEMGYLKDMDLIIKENLINNYSLIIDEINSNILVHVTGISDLVFSREQFIQRAGVSKYLNLDSYDAMLLYLKDYKKVIAYSDNVVKIINCPFIKSSASFPQDITDNDVAIVNIKTNISNISQRIKQMEDKIRYYNQKLTVKATKREVLKEYLRAKMIIEKHLLTLLKFQNNLIEVKHQIDLSATNATLVETLSRSVDVMRSLNEYAGSTEGVEQLLDAIENEKLKSNKIGDLLSSIGYNEEDEDVEELDKELEKLTLESDIAENVDKEKENKDKQLDKLRDLISVSSELKKHENTNTEKSSDNAMLIEE</sequence>
<dbReference type="GeneID" id="5544597"/>
<proteinExistence type="predicted"/>
<keyword evidence="1" id="KW-0175">Coiled coil</keyword>
<dbReference type="GO" id="GO:0005637">
    <property type="term" value="C:nuclear inner membrane"/>
    <property type="evidence" value="ECO:0007669"/>
    <property type="project" value="EnsemblFungi"/>
</dbReference>
<dbReference type="InterPro" id="IPR005024">
    <property type="entry name" value="Snf7_fam"/>
</dbReference>
<dbReference type="HOGENOM" id="CLU_021165_2_0_1"/>
<accession>A7TMN5</accession>
<feature type="coiled-coil region" evidence="1">
    <location>
        <begin position="361"/>
        <end position="405"/>
    </location>
</feature>
<dbReference type="KEGG" id="vpo:Kpol_1066p13"/>
<dbReference type="OrthoDB" id="10250120at2759"/>
<dbReference type="GO" id="GO:0051292">
    <property type="term" value="P:nuclear pore complex assembly"/>
    <property type="evidence" value="ECO:0007669"/>
    <property type="project" value="EnsemblFungi"/>
</dbReference>
<feature type="coiled-coil region" evidence="1">
    <location>
        <begin position="233"/>
        <end position="260"/>
    </location>
</feature>
<dbReference type="GO" id="GO:0070300">
    <property type="term" value="F:phosphatidic acid binding"/>
    <property type="evidence" value="ECO:0007669"/>
    <property type="project" value="EnsemblFungi"/>
</dbReference>
<dbReference type="AlphaFoldDB" id="A7TMN5"/>
<dbReference type="eggNOG" id="KOG2911">
    <property type="taxonomic scope" value="Eukaryota"/>
</dbReference>
<dbReference type="RefSeq" id="XP_001644307.1">
    <property type="nucleotide sequence ID" value="XM_001644257.1"/>
</dbReference>
<protein>
    <submittedName>
        <fullName evidence="3">Uncharacterized protein</fullName>
    </submittedName>
</protein>
<organism evidence="4">
    <name type="scientific">Vanderwaltozyma polyspora (strain ATCC 22028 / DSM 70294 / BCRC 21397 / CBS 2163 / NBRC 10782 / NRRL Y-8283 / UCD 57-17)</name>
    <name type="common">Kluyveromyces polysporus</name>
    <dbReference type="NCBI Taxonomy" id="436907"/>
    <lineage>
        <taxon>Eukaryota</taxon>
        <taxon>Fungi</taxon>
        <taxon>Dikarya</taxon>
        <taxon>Ascomycota</taxon>
        <taxon>Saccharomycotina</taxon>
        <taxon>Saccharomycetes</taxon>
        <taxon>Saccharomycetales</taxon>
        <taxon>Saccharomycetaceae</taxon>
        <taxon>Vanderwaltozyma</taxon>
    </lineage>
</organism>
<dbReference type="GO" id="GO:0034727">
    <property type="term" value="P:piecemeal microautophagy of the nucleus"/>
    <property type="evidence" value="ECO:0007669"/>
    <property type="project" value="EnsemblFungi"/>
</dbReference>
<gene>
    <name evidence="3" type="ORF">Kpol_1066p13</name>
</gene>
<evidence type="ECO:0000256" key="2">
    <source>
        <dbReference type="SAM" id="MobiDB-lite"/>
    </source>
</evidence>
<dbReference type="EMBL" id="DS480424">
    <property type="protein sequence ID" value="EDO16449.1"/>
    <property type="molecule type" value="Genomic_DNA"/>
</dbReference>
<dbReference type="OMA" id="NEQMATT"/>
<dbReference type="GO" id="GO:0007034">
    <property type="term" value="P:vacuolar transport"/>
    <property type="evidence" value="ECO:0007669"/>
    <property type="project" value="InterPro"/>
</dbReference>
<dbReference type="PhylomeDB" id="A7TMN5"/>
<evidence type="ECO:0000313" key="4">
    <source>
        <dbReference type="Proteomes" id="UP000000267"/>
    </source>
</evidence>
<feature type="region of interest" description="Disordered" evidence="2">
    <location>
        <begin position="411"/>
        <end position="432"/>
    </location>
</feature>
<dbReference type="InParanoid" id="A7TMN5"/>
<dbReference type="STRING" id="436907.A7TMN5"/>
<dbReference type="FunCoup" id="A7TMN5">
    <property type="interactions" value="83"/>
</dbReference>
<name>A7TMN5_VANPO</name>